<keyword evidence="2" id="KW-1185">Reference proteome</keyword>
<name>A0ABR5SFX3_9BACT</name>
<evidence type="ECO:0000313" key="2">
    <source>
        <dbReference type="Proteomes" id="UP000060487"/>
    </source>
</evidence>
<dbReference type="EMBL" id="LNQR01000056">
    <property type="protein sequence ID" value="KWT86807.1"/>
    <property type="molecule type" value="Genomic_DNA"/>
</dbReference>
<dbReference type="Proteomes" id="UP000060487">
    <property type="component" value="Unassembled WGS sequence"/>
</dbReference>
<accession>A0ABR5SFX3</accession>
<evidence type="ECO:0000313" key="1">
    <source>
        <dbReference type="EMBL" id="KWT86807.1"/>
    </source>
</evidence>
<protein>
    <submittedName>
        <fullName evidence="1">Uncharacterized protein</fullName>
    </submittedName>
</protein>
<proteinExistence type="predicted"/>
<dbReference type="Pfam" id="PF20126">
    <property type="entry name" value="TumE"/>
    <property type="match status" value="1"/>
</dbReference>
<gene>
    <name evidence="1" type="ORF">ASN18_1530</name>
</gene>
<dbReference type="InterPro" id="IPR045397">
    <property type="entry name" value="TumE-like"/>
</dbReference>
<organism evidence="1 2">
    <name type="scientific">Candidatus Magnetominusculus xianensis</name>
    <dbReference type="NCBI Taxonomy" id="1748249"/>
    <lineage>
        <taxon>Bacteria</taxon>
        <taxon>Pseudomonadati</taxon>
        <taxon>Nitrospirota</taxon>
        <taxon>Nitrospiria</taxon>
        <taxon>Nitrospirales</taxon>
        <taxon>Nitrospiraceae</taxon>
        <taxon>Candidatus Magnetominusculus</taxon>
    </lineage>
</organism>
<sequence>MLILKLLSDADFIVSYEVHDYRQWDRGFYYNIRIVFIDSSMLIAREYIDEPQRDYSFHWQNSDNKLLKRWDNAPHYRELMTFPYHMHMESWVIESMVVSLEDVLTQIEGILKDKKS</sequence>
<dbReference type="RefSeq" id="WP_085052151.1">
    <property type="nucleotide sequence ID" value="NZ_LNQR01000056.1"/>
</dbReference>
<reference evidence="1 2" key="1">
    <citation type="submission" date="2015-11" db="EMBL/GenBank/DDBJ databases">
        <authorList>
            <person name="Lin W."/>
        </authorList>
    </citation>
    <scope>NUCLEOTIDE SEQUENCE [LARGE SCALE GENOMIC DNA]</scope>
    <source>
        <strain evidence="1 2">HCH-1</strain>
    </source>
</reference>
<comment type="caution">
    <text evidence="1">The sequence shown here is derived from an EMBL/GenBank/DDBJ whole genome shotgun (WGS) entry which is preliminary data.</text>
</comment>